<dbReference type="Pfam" id="PF15795">
    <property type="entry name" value="Spec3"/>
    <property type="match status" value="1"/>
</dbReference>
<evidence type="ECO:0000256" key="5">
    <source>
        <dbReference type="SAM" id="MobiDB-lite"/>
    </source>
</evidence>
<feature type="compositionally biased region" description="Pro residues" evidence="5">
    <location>
        <begin position="83"/>
        <end position="93"/>
    </location>
</feature>
<accession>A0AAV2BME2</accession>
<dbReference type="PANTHER" id="PTHR21676:SF1">
    <property type="entry name" value="PROTEIN STUM HOMOLOG"/>
    <property type="match status" value="1"/>
</dbReference>
<evidence type="ECO:0000256" key="3">
    <source>
        <dbReference type="ARBA" id="ARBA00022989"/>
    </source>
</evidence>
<keyword evidence="3 6" id="KW-1133">Transmembrane helix</keyword>
<gene>
    <name evidence="7" type="ORF">LARSCL_LOCUS20021</name>
</gene>
<dbReference type="PANTHER" id="PTHR21676">
    <property type="entry name" value="PROTEIN STUM"/>
    <property type="match status" value="1"/>
</dbReference>
<keyword evidence="4 6" id="KW-0472">Membrane</keyword>
<dbReference type="EMBL" id="CAXIEN010000409">
    <property type="protein sequence ID" value="CAL1296961.1"/>
    <property type="molecule type" value="Genomic_DNA"/>
</dbReference>
<protein>
    <recommendedName>
        <fullName evidence="9">Protein stum homolog</fullName>
    </recommendedName>
</protein>
<dbReference type="GO" id="GO:0016020">
    <property type="term" value="C:membrane"/>
    <property type="evidence" value="ECO:0007669"/>
    <property type="project" value="UniProtKB-SubCell"/>
</dbReference>
<comment type="caution">
    <text evidence="7">The sequence shown here is derived from an EMBL/GenBank/DDBJ whole genome shotgun (WGS) entry which is preliminary data.</text>
</comment>
<evidence type="ECO:0000256" key="1">
    <source>
        <dbReference type="ARBA" id="ARBA00004141"/>
    </source>
</evidence>
<dbReference type="Proteomes" id="UP001497382">
    <property type="component" value="Unassembled WGS sequence"/>
</dbReference>
<feature type="compositionally biased region" description="Polar residues" evidence="5">
    <location>
        <begin position="1"/>
        <end position="13"/>
    </location>
</feature>
<feature type="transmembrane region" description="Helical" evidence="6">
    <location>
        <begin position="168"/>
        <end position="190"/>
    </location>
</feature>
<comment type="subcellular location">
    <subcellularLocation>
        <location evidence="1">Membrane</location>
        <topology evidence="1">Multi-pass membrane protein</topology>
    </subcellularLocation>
</comment>
<evidence type="ECO:0000256" key="4">
    <source>
        <dbReference type="ARBA" id="ARBA00023136"/>
    </source>
</evidence>
<dbReference type="InterPro" id="IPR026673">
    <property type="entry name" value="SPEC3/Stum"/>
</dbReference>
<organism evidence="7 8">
    <name type="scientific">Larinioides sclopetarius</name>
    <dbReference type="NCBI Taxonomy" id="280406"/>
    <lineage>
        <taxon>Eukaryota</taxon>
        <taxon>Metazoa</taxon>
        <taxon>Ecdysozoa</taxon>
        <taxon>Arthropoda</taxon>
        <taxon>Chelicerata</taxon>
        <taxon>Arachnida</taxon>
        <taxon>Araneae</taxon>
        <taxon>Araneomorphae</taxon>
        <taxon>Entelegynae</taxon>
        <taxon>Araneoidea</taxon>
        <taxon>Araneidae</taxon>
        <taxon>Larinioides</taxon>
    </lineage>
</organism>
<evidence type="ECO:0000256" key="2">
    <source>
        <dbReference type="ARBA" id="ARBA00022692"/>
    </source>
</evidence>
<keyword evidence="2 6" id="KW-0812">Transmembrane</keyword>
<evidence type="ECO:0000313" key="8">
    <source>
        <dbReference type="Proteomes" id="UP001497382"/>
    </source>
</evidence>
<feature type="transmembrane region" description="Helical" evidence="6">
    <location>
        <begin position="128"/>
        <end position="156"/>
    </location>
</feature>
<keyword evidence="8" id="KW-1185">Reference proteome</keyword>
<dbReference type="AlphaFoldDB" id="A0AAV2BME2"/>
<evidence type="ECO:0008006" key="9">
    <source>
        <dbReference type="Google" id="ProtNLM"/>
    </source>
</evidence>
<evidence type="ECO:0000313" key="7">
    <source>
        <dbReference type="EMBL" id="CAL1296961.1"/>
    </source>
</evidence>
<reference evidence="7 8" key="1">
    <citation type="submission" date="2024-04" db="EMBL/GenBank/DDBJ databases">
        <authorList>
            <person name="Rising A."/>
            <person name="Reimegard J."/>
            <person name="Sonavane S."/>
            <person name="Akerstrom W."/>
            <person name="Nylinder S."/>
            <person name="Hedman E."/>
            <person name="Kallberg Y."/>
        </authorList>
    </citation>
    <scope>NUCLEOTIDE SEQUENCE [LARGE SCALE GENOMIC DNA]</scope>
</reference>
<proteinExistence type="predicted"/>
<sequence>MTTPSPKLNSDQGFITADSPTMEAETSLTSEICGFCSLPKRPEKLLLGADLSSLCKCPSASDSTDPNIRLGTVPSSAFRRSPSPRPSLIPPPDRAGGLLGSSDAGKLEIVSIREKHGQFRKAVPRMPIAVAVLLCLMNVVLPGTGTLISAFTVFCGCTTEHQDKRQSLFYNLLAALLQLLLCPIIVGWIWSVLWGITFVNISVSKIVDEPNSCTML</sequence>
<feature type="region of interest" description="Disordered" evidence="5">
    <location>
        <begin position="58"/>
        <end position="95"/>
    </location>
</feature>
<feature type="region of interest" description="Disordered" evidence="5">
    <location>
        <begin position="1"/>
        <end position="21"/>
    </location>
</feature>
<name>A0AAV2BME2_9ARAC</name>
<evidence type="ECO:0000256" key="6">
    <source>
        <dbReference type="SAM" id="Phobius"/>
    </source>
</evidence>